<keyword evidence="2" id="KW-0614">Plasmid</keyword>
<gene>
    <name evidence="2" type="ORF">ABOD76_21980</name>
</gene>
<dbReference type="RefSeq" id="WP_350245735.1">
    <property type="nucleotide sequence ID" value="NZ_CP158301.1"/>
</dbReference>
<dbReference type="KEGG" id="dsc:ABOD76_21980"/>
<organism evidence="2">
    <name type="scientific">Deinococcus sonorensis KR-87</name>
    <dbReference type="NCBI Taxonomy" id="694439"/>
    <lineage>
        <taxon>Bacteria</taxon>
        <taxon>Thermotogati</taxon>
        <taxon>Deinococcota</taxon>
        <taxon>Deinococci</taxon>
        <taxon>Deinococcales</taxon>
        <taxon>Deinococcaceae</taxon>
        <taxon>Deinococcus</taxon>
    </lineage>
</organism>
<evidence type="ECO:0000313" key="2">
    <source>
        <dbReference type="EMBL" id="XBV87586.1"/>
    </source>
</evidence>
<evidence type="ECO:0000256" key="1">
    <source>
        <dbReference type="SAM" id="MobiDB-lite"/>
    </source>
</evidence>
<name>A0AAU7UGB1_9DEIO</name>
<dbReference type="EMBL" id="CP158301">
    <property type="protein sequence ID" value="XBV87586.1"/>
    <property type="molecule type" value="Genomic_DNA"/>
</dbReference>
<geneLocation type="plasmid" evidence="2">
    <name>pDson05</name>
</geneLocation>
<proteinExistence type="predicted"/>
<protein>
    <submittedName>
        <fullName evidence="2">Uncharacterized protein</fullName>
    </submittedName>
</protein>
<accession>A0AAU7UGB1</accession>
<sequence length="144" mass="15476">MTARTLAFPEPSPSHSYDQSSGSASKEEYMSGDAATVGARTFSQALDELRTLLANMGEGGDANPAKTPLLLTENDRNTLHFMLIYDLIDGLLSDSGWSSERRRTNLGAIATFISSLTTREDGTGYMGFEKKALENMVTALGASD</sequence>
<feature type="region of interest" description="Disordered" evidence="1">
    <location>
        <begin position="1"/>
        <end position="30"/>
    </location>
</feature>
<reference evidence="2" key="1">
    <citation type="submission" date="2024-06" db="EMBL/GenBank/DDBJ databases">
        <title>Draft Genome Sequence of Deinococcus sonorensis Type Strain KR-87, a Biofilm Producing Representative of the Genus Deinococcus.</title>
        <authorList>
            <person name="Boren L.S."/>
            <person name="Grosso R.A."/>
            <person name="Hugenberg-Cox A.N."/>
            <person name="Hill J.T.E."/>
            <person name="Albert C.M."/>
            <person name="Tuohy J.M."/>
        </authorList>
    </citation>
    <scope>NUCLEOTIDE SEQUENCE</scope>
    <source>
        <strain evidence="2">KR-87</strain>
        <plasmid evidence="2">pDson05</plasmid>
    </source>
</reference>
<feature type="compositionally biased region" description="Polar residues" evidence="1">
    <location>
        <begin position="13"/>
        <end position="24"/>
    </location>
</feature>
<dbReference type="AlphaFoldDB" id="A0AAU7UGB1"/>